<evidence type="ECO:0000313" key="1">
    <source>
        <dbReference type="EMBL" id="MSN95674.1"/>
    </source>
</evidence>
<proteinExistence type="predicted"/>
<keyword evidence="2" id="KW-1185">Reference proteome</keyword>
<accession>A0A6L5WFF4</accession>
<dbReference type="InterPro" id="IPR017945">
    <property type="entry name" value="DHBP_synth_RibB-like_a/b_dom"/>
</dbReference>
<dbReference type="EMBL" id="VWSJ01000001">
    <property type="protein sequence ID" value="MSN95674.1"/>
    <property type="molecule type" value="Genomic_DNA"/>
</dbReference>
<dbReference type="SUPFAM" id="SSF55821">
    <property type="entry name" value="YrdC/RibB"/>
    <property type="match status" value="1"/>
</dbReference>
<dbReference type="Proteomes" id="UP000476338">
    <property type="component" value="Unassembled WGS sequence"/>
</dbReference>
<organism evidence="1 2">
    <name type="scientific">Campylobacter portucalensis</name>
    <dbReference type="NCBI Taxonomy" id="2608384"/>
    <lineage>
        <taxon>Bacteria</taxon>
        <taxon>Pseudomonadati</taxon>
        <taxon>Campylobacterota</taxon>
        <taxon>Epsilonproteobacteria</taxon>
        <taxon>Campylobacterales</taxon>
        <taxon>Campylobacteraceae</taxon>
        <taxon>Campylobacter</taxon>
    </lineage>
</organism>
<dbReference type="RefSeq" id="WP_154569945.1">
    <property type="nucleotide sequence ID" value="NZ_VWSJ01000001.1"/>
</dbReference>
<sequence>MIYLAQTDTTVGFLSKNLKELNIAKGRKLDQDCLITISKFYLLKDFVRVPVNFRNFVRRAKKTTIIYPNLKSFRVVKDCEHAKFLDKNGWFYSTSANKHGLKFDFKFAKKVANKIVFNDDGSKFVEGEASRIYRISKIKKRRLR</sequence>
<dbReference type="AlphaFoldDB" id="A0A6L5WFF4"/>
<evidence type="ECO:0000313" key="2">
    <source>
        <dbReference type="Proteomes" id="UP000476338"/>
    </source>
</evidence>
<name>A0A6L5WFF4_9BACT</name>
<comment type="caution">
    <text evidence="1">The sequence shown here is derived from an EMBL/GenBank/DDBJ whole genome shotgun (WGS) entry which is preliminary data.</text>
</comment>
<reference evidence="1 2" key="2">
    <citation type="submission" date="2020-03" db="EMBL/GenBank/DDBJ databases">
        <title>Campylobacter portucalensis sp. nov., a new species of Campylobacter isolated from the reproductive tract of bulls.</title>
        <authorList>
            <person name="Silva M.F."/>
            <person name="Pereira G."/>
            <person name="Carneiro C."/>
            <person name="Hemphill A."/>
            <person name="Mateus L."/>
            <person name="Lopes-Da-Costa L."/>
            <person name="Silva E."/>
        </authorList>
    </citation>
    <scope>NUCLEOTIDE SEQUENCE [LARGE SCALE GENOMIC DNA]</scope>
    <source>
        <strain evidence="1 2">FMV-PI01</strain>
    </source>
</reference>
<gene>
    <name evidence="1" type="ORF">F1B92_00410</name>
</gene>
<reference evidence="1 2" key="1">
    <citation type="submission" date="2019-09" db="EMBL/GenBank/DDBJ databases">
        <authorList>
            <person name="Silva M."/>
            <person name="Pereira G."/>
            <person name="Lopes-Da-Costa L."/>
            <person name="Silva E."/>
        </authorList>
    </citation>
    <scope>NUCLEOTIDE SEQUENCE [LARGE SCALE GENOMIC DNA]</scope>
    <source>
        <strain evidence="1 2">FMV-PI01</strain>
    </source>
</reference>
<protein>
    <submittedName>
        <fullName evidence="1">Sua5 YciO YrdC YwlC family protein</fullName>
    </submittedName>
</protein>